<comment type="subcellular location">
    <subcellularLocation>
        <location evidence="1 5">Bacterial flagellum basal body</location>
    </subcellularLocation>
</comment>
<gene>
    <name evidence="10" type="ORF">ENJ89_11150</name>
</gene>
<evidence type="ECO:0000256" key="3">
    <source>
        <dbReference type="ARBA" id="ARBA00019015"/>
    </source>
</evidence>
<evidence type="ECO:0000256" key="2">
    <source>
        <dbReference type="ARBA" id="ARBA00009677"/>
    </source>
</evidence>
<keyword evidence="10" id="KW-0282">Flagellum</keyword>
<dbReference type="NCBIfam" id="TIGR03506">
    <property type="entry name" value="FlgEFG_subfam"/>
    <property type="match status" value="2"/>
</dbReference>
<protein>
    <recommendedName>
        <fullName evidence="3 5">Flagellar hook protein FlgE</fullName>
    </recommendedName>
</protein>
<keyword evidence="10" id="KW-0969">Cilium</keyword>
<evidence type="ECO:0000259" key="8">
    <source>
        <dbReference type="Pfam" id="PF07559"/>
    </source>
</evidence>
<evidence type="ECO:0000256" key="4">
    <source>
        <dbReference type="ARBA" id="ARBA00023143"/>
    </source>
</evidence>
<dbReference type="GO" id="GO:0005829">
    <property type="term" value="C:cytosol"/>
    <property type="evidence" value="ECO:0007669"/>
    <property type="project" value="TreeGrafter"/>
</dbReference>
<accession>A0A7V5UFR2</accession>
<dbReference type="InterPro" id="IPR037058">
    <property type="entry name" value="Falgellar_hook_FlgE_sf"/>
</dbReference>
<evidence type="ECO:0000259" key="9">
    <source>
        <dbReference type="Pfam" id="PF22692"/>
    </source>
</evidence>
<dbReference type="Pfam" id="PF00460">
    <property type="entry name" value="Flg_bb_rod"/>
    <property type="match status" value="1"/>
</dbReference>
<evidence type="ECO:0000256" key="5">
    <source>
        <dbReference type="RuleBase" id="RU362116"/>
    </source>
</evidence>
<evidence type="ECO:0000313" key="10">
    <source>
        <dbReference type="EMBL" id="HHJ53742.1"/>
    </source>
</evidence>
<dbReference type="InterPro" id="IPR037925">
    <property type="entry name" value="FlgE/F/G-like"/>
</dbReference>
<feature type="domain" description="Flagellar hook protein FlgE D2" evidence="8">
    <location>
        <begin position="309"/>
        <end position="423"/>
    </location>
</feature>
<comment type="similarity">
    <text evidence="2 5">Belongs to the flagella basal body rod proteins family.</text>
</comment>
<dbReference type="SUPFAM" id="SSF117143">
    <property type="entry name" value="Flagellar hook protein flgE"/>
    <property type="match status" value="1"/>
</dbReference>
<evidence type="ECO:0000259" key="6">
    <source>
        <dbReference type="Pfam" id="PF00460"/>
    </source>
</evidence>
<dbReference type="Pfam" id="PF06429">
    <property type="entry name" value="Flg_bbr_C"/>
    <property type="match status" value="1"/>
</dbReference>
<dbReference type="Pfam" id="PF07559">
    <property type="entry name" value="FlgE_D2"/>
    <property type="match status" value="1"/>
</dbReference>
<sequence>MLRSLYAGVSSLRNHQMKMDVLGNNIANINTIGYKGGRINFSESLNQTLATAQPGLGTGYVNPMQVGLGMKAVSIQNNFSQGSLENTGVQTDLALEGDGFFVLQGTNGRLYTRAGQFFFNADGKLVNQKGLAVQGWAINENTQANGFGPGNLSDVVIDPNMISEAQETGNVYLSGNLNAGLETTTEVWTMSNAFTVGGVDATATTDINTLDQVSTPLVDGDTIVISGTDSDGTDISATYTYTSGDTLQDLLDAINAAYSGSQATISGGKIVLTDTEEGDSSTTISLANGSSNTGSINLPPFENTVKGVTGKARTSVLVYDSLGGSHNLIVEFSKTSTDGEWTWEATMSGDETISSGATGRATFDASGNLTSFLFDGGVSEITIDPGNGADTMNIKLHAESTGDYAGLSQYDSLSTLSVREQDGRATGELIGITIDPQGLISGTFSNGEIDPIAKLATAMFPNDGGLNDLGDNLYQESLASGTVQIKELEEGDATTIISGALEMSNVDLSEQFTEMITTQRGFQAAAKVITTSDQILDELLRLKR</sequence>
<dbReference type="EMBL" id="DROD01000703">
    <property type="protein sequence ID" value="HHJ53742.1"/>
    <property type="molecule type" value="Genomic_DNA"/>
</dbReference>
<proteinExistence type="inferred from homology"/>
<comment type="function">
    <text evidence="5">A flexible structure which links the flagellar filament to the drive apparatus in the basal body.</text>
</comment>
<name>A0A7V5UFR2_CALAY</name>
<dbReference type="GO" id="GO:0009425">
    <property type="term" value="C:bacterial-type flagellum basal body"/>
    <property type="evidence" value="ECO:0007669"/>
    <property type="project" value="UniProtKB-SubCell"/>
</dbReference>
<dbReference type="PANTHER" id="PTHR30435">
    <property type="entry name" value="FLAGELLAR PROTEIN"/>
    <property type="match status" value="1"/>
</dbReference>
<comment type="caution">
    <text evidence="10">The sequence shown here is derived from an EMBL/GenBank/DDBJ whole genome shotgun (WGS) entry which is preliminary data.</text>
</comment>
<dbReference type="GO" id="GO:0071978">
    <property type="term" value="P:bacterial-type flagellum-dependent swarming motility"/>
    <property type="evidence" value="ECO:0007669"/>
    <property type="project" value="TreeGrafter"/>
</dbReference>
<dbReference type="AlphaFoldDB" id="A0A7V5UFR2"/>
<dbReference type="InterPro" id="IPR011491">
    <property type="entry name" value="FlgE_D2"/>
</dbReference>
<feature type="domain" description="Flagellar basal-body/hook protein C-terminal" evidence="7">
    <location>
        <begin position="498"/>
        <end position="542"/>
    </location>
</feature>
<dbReference type="GO" id="GO:0009424">
    <property type="term" value="C:bacterial-type flagellum hook"/>
    <property type="evidence" value="ECO:0007669"/>
    <property type="project" value="TreeGrafter"/>
</dbReference>
<evidence type="ECO:0000256" key="1">
    <source>
        <dbReference type="ARBA" id="ARBA00004117"/>
    </source>
</evidence>
<keyword evidence="4 5" id="KW-0975">Bacterial flagellum</keyword>
<evidence type="ECO:0000259" key="7">
    <source>
        <dbReference type="Pfam" id="PF06429"/>
    </source>
</evidence>
<dbReference type="InterPro" id="IPR010930">
    <property type="entry name" value="Flg_bb/hook_C_dom"/>
</dbReference>
<dbReference type="Gene3D" id="2.60.98.20">
    <property type="entry name" value="Flagellar hook protein FlgE"/>
    <property type="match status" value="1"/>
</dbReference>
<reference evidence="10" key="1">
    <citation type="journal article" date="2020" name="mSystems">
        <title>Genome- and Community-Level Interaction Insights into Carbon Utilization and Element Cycling Functions of Hydrothermarchaeota in Hydrothermal Sediment.</title>
        <authorList>
            <person name="Zhou Z."/>
            <person name="Liu Y."/>
            <person name="Xu W."/>
            <person name="Pan J."/>
            <person name="Luo Z.H."/>
            <person name="Li M."/>
        </authorList>
    </citation>
    <scope>NUCLEOTIDE SEQUENCE [LARGE SCALE GENOMIC DNA]</scope>
    <source>
        <strain evidence="10">HyVt-527</strain>
    </source>
</reference>
<keyword evidence="10" id="KW-0966">Cell projection</keyword>
<dbReference type="PANTHER" id="PTHR30435:SF1">
    <property type="entry name" value="FLAGELLAR HOOK PROTEIN FLGE"/>
    <property type="match status" value="1"/>
</dbReference>
<organism evidence="10">
    <name type="scientific">Caldithrix abyssi</name>
    <dbReference type="NCBI Taxonomy" id="187145"/>
    <lineage>
        <taxon>Bacteria</taxon>
        <taxon>Pseudomonadati</taxon>
        <taxon>Calditrichota</taxon>
        <taxon>Calditrichia</taxon>
        <taxon>Calditrichales</taxon>
        <taxon>Calditrichaceae</taxon>
        <taxon>Caldithrix</taxon>
    </lineage>
</organism>
<dbReference type="InterPro" id="IPR001444">
    <property type="entry name" value="Flag_bb_rod_N"/>
</dbReference>
<dbReference type="Pfam" id="PF22692">
    <property type="entry name" value="LlgE_F_G_D1"/>
    <property type="match status" value="1"/>
</dbReference>
<feature type="domain" description="Flagellar basal body rod protein N-terminal" evidence="6">
    <location>
        <begin position="5"/>
        <end position="35"/>
    </location>
</feature>
<feature type="domain" description="Flagellar hook protein FlgE/F/G-like D1" evidence="9">
    <location>
        <begin position="94"/>
        <end position="160"/>
    </location>
</feature>
<dbReference type="InterPro" id="IPR020013">
    <property type="entry name" value="Flagellar_FlgE/F/G"/>
</dbReference>
<dbReference type="InterPro" id="IPR053967">
    <property type="entry name" value="LlgE_F_G-like_D1"/>
</dbReference>
<dbReference type="Proteomes" id="UP000886124">
    <property type="component" value="Unassembled WGS sequence"/>
</dbReference>